<feature type="region of interest" description="Disordered" evidence="7">
    <location>
        <begin position="1118"/>
        <end position="1153"/>
    </location>
</feature>
<proteinExistence type="inferred from homology"/>
<gene>
    <name evidence="11" type="ORF">D6D28_08957</name>
</gene>
<dbReference type="Pfam" id="PF23258">
    <property type="entry name" value="DUF7072"/>
    <property type="match status" value="1"/>
</dbReference>
<dbReference type="GO" id="GO:0051864">
    <property type="term" value="F:histone H3K36 demethylase activity"/>
    <property type="evidence" value="ECO:0007669"/>
    <property type="project" value="TreeGrafter"/>
</dbReference>
<feature type="domain" description="JmjN" evidence="8">
    <location>
        <begin position="139"/>
        <end position="180"/>
    </location>
</feature>
<dbReference type="InterPro" id="IPR034732">
    <property type="entry name" value="EPHD"/>
</dbReference>
<dbReference type="Pfam" id="PF02375">
    <property type="entry name" value="JmjN"/>
    <property type="match status" value="1"/>
</dbReference>
<protein>
    <recommendedName>
        <fullName evidence="2">[histone H3]-trimethyl-L-lysine(9) demethylase</fullName>
        <ecNumber evidence="2">1.14.11.66</ecNumber>
    </recommendedName>
</protein>
<dbReference type="SUPFAM" id="SSF51197">
    <property type="entry name" value="Clavaminate synthase-like"/>
    <property type="match status" value="1"/>
</dbReference>
<dbReference type="GO" id="GO:0008270">
    <property type="term" value="F:zinc ion binding"/>
    <property type="evidence" value="ECO:0007669"/>
    <property type="project" value="UniProtKB-KW"/>
</dbReference>
<feature type="compositionally biased region" description="Polar residues" evidence="7">
    <location>
        <begin position="1167"/>
        <end position="1178"/>
    </location>
</feature>
<dbReference type="GO" id="GO:0010468">
    <property type="term" value="P:regulation of gene expression"/>
    <property type="evidence" value="ECO:0007669"/>
    <property type="project" value="TreeGrafter"/>
</dbReference>
<dbReference type="PROSITE" id="PS51257">
    <property type="entry name" value="PROKAR_LIPOPROTEIN"/>
    <property type="match status" value="1"/>
</dbReference>
<dbReference type="PROSITE" id="PS51805">
    <property type="entry name" value="EPHD"/>
    <property type="match status" value="1"/>
</dbReference>
<feature type="domain" description="JmjC" evidence="9">
    <location>
        <begin position="406"/>
        <end position="569"/>
    </location>
</feature>
<feature type="region of interest" description="Disordered" evidence="7">
    <location>
        <begin position="1167"/>
        <end position="1206"/>
    </location>
</feature>
<evidence type="ECO:0000256" key="6">
    <source>
        <dbReference type="ARBA" id="ARBA00049349"/>
    </source>
</evidence>
<feature type="compositionally biased region" description="Polar residues" evidence="7">
    <location>
        <begin position="1306"/>
        <end position="1315"/>
    </location>
</feature>
<evidence type="ECO:0000313" key="11">
    <source>
        <dbReference type="EMBL" id="THV65620.1"/>
    </source>
</evidence>
<feature type="compositionally biased region" description="Polar residues" evidence="7">
    <location>
        <begin position="1070"/>
        <end position="1081"/>
    </location>
</feature>
<feature type="compositionally biased region" description="Polar residues" evidence="7">
    <location>
        <begin position="1186"/>
        <end position="1206"/>
    </location>
</feature>
<feature type="region of interest" description="Disordered" evidence="7">
    <location>
        <begin position="230"/>
        <end position="353"/>
    </location>
</feature>
<reference evidence="11 12" key="1">
    <citation type="submission" date="2018-10" db="EMBL/GenBank/DDBJ databases">
        <title>Fifty Aureobasidium pullulans genomes reveal a recombining polyextremotolerant generalist.</title>
        <authorList>
            <person name="Gostincar C."/>
            <person name="Turk M."/>
            <person name="Zajc J."/>
            <person name="Gunde-Cimerman N."/>
        </authorList>
    </citation>
    <scope>NUCLEOTIDE SEQUENCE [LARGE SCALE GENOMIC DNA]</scope>
    <source>
        <strain evidence="11 12">EXF-11900</strain>
    </source>
</reference>
<dbReference type="PROSITE" id="PS51184">
    <property type="entry name" value="JMJC"/>
    <property type="match status" value="1"/>
</dbReference>
<feature type="region of interest" description="Disordered" evidence="7">
    <location>
        <begin position="1267"/>
        <end position="1370"/>
    </location>
</feature>
<comment type="similarity">
    <text evidence="1">Belongs to the JHDM3 histone demethylase family.</text>
</comment>
<dbReference type="Gene3D" id="3.30.40.10">
    <property type="entry name" value="Zinc/RING finger domain, C3HC4 (zinc finger)"/>
    <property type="match status" value="1"/>
</dbReference>
<dbReference type="EMBL" id="QZAF01000629">
    <property type="protein sequence ID" value="THV65620.1"/>
    <property type="molecule type" value="Genomic_DNA"/>
</dbReference>
<keyword evidence="4" id="KW-0863">Zinc-finger</keyword>
<evidence type="ECO:0000256" key="5">
    <source>
        <dbReference type="ARBA" id="ARBA00022833"/>
    </source>
</evidence>
<feature type="region of interest" description="Disordered" evidence="7">
    <location>
        <begin position="587"/>
        <end position="647"/>
    </location>
</feature>
<evidence type="ECO:0000256" key="1">
    <source>
        <dbReference type="ARBA" id="ARBA00009711"/>
    </source>
</evidence>
<dbReference type="InterPro" id="IPR003347">
    <property type="entry name" value="JmjC_dom"/>
</dbReference>
<evidence type="ECO:0000259" key="9">
    <source>
        <dbReference type="PROSITE" id="PS51184"/>
    </source>
</evidence>
<evidence type="ECO:0000256" key="7">
    <source>
        <dbReference type="SAM" id="MobiDB-lite"/>
    </source>
</evidence>
<dbReference type="Pfam" id="PF02373">
    <property type="entry name" value="JmjC"/>
    <property type="match status" value="1"/>
</dbReference>
<evidence type="ECO:0000256" key="2">
    <source>
        <dbReference type="ARBA" id="ARBA00012900"/>
    </source>
</evidence>
<feature type="compositionally biased region" description="Polar residues" evidence="7">
    <location>
        <begin position="1275"/>
        <end position="1284"/>
    </location>
</feature>
<feature type="compositionally biased region" description="Low complexity" evidence="7">
    <location>
        <begin position="250"/>
        <end position="264"/>
    </location>
</feature>
<feature type="compositionally biased region" description="Polar residues" evidence="7">
    <location>
        <begin position="1042"/>
        <end position="1062"/>
    </location>
</feature>
<dbReference type="SMART" id="SM00545">
    <property type="entry name" value="JmjN"/>
    <property type="match status" value="1"/>
</dbReference>
<dbReference type="GO" id="GO:0005634">
    <property type="term" value="C:nucleus"/>
    <property type="evidence" value="ECO:0007669"/>
    <property type="project" value="TreeGrafter"/>
</dbReference>
<evidence type="ECO:0000256" key="4">
    <source>
        <dbReference type="ARBA" id="ARBA00022771"/>
    </source>
</evidence>
<keyword evidence="5" id="KW-0862">Zinc</keyword>
<dbReference type="Gene3D" id="2.60.120.650">
    <property type="entry name" value="Cupin"/>
    <property type="match status" value="2"/>
</dbReference>
<dbReference type="SMART" id="SM00558">
    <property type="entry name" value="JmjC"/>
    <property type="match status" value="1"/>
</dbReference>
<evidence type="ECO:0000313" key="12">
    <source>
        <dbReference type="Proteomes" id="UP000304951"/>
    </source>
</evidence>
<dbReference type="PANTHER" id="PTHR10694">
    <property type="entry name" value="LYSINE-SPECIFIC DEMETHYLASE"/>
    <property type="match status" value="1"/>
</dbReference>
<feature type="compositionally biased region" description="Polar residues" evidence="7">
    <location>
        <begin position="1345"/>
        <end position="1354"/>
    </location>
</feature>
<evidence type="ECO:0000256" key="3">
    <source>
        <dbReference type="ARBA" id="ARBA00022723"/>
    </source>
</evidence>
<dbReference type="CDD" id="cd15571">
    <property type="entry name" value="ePHD"/>
    <property type="match status" value="1"/>
</dbReference>
<feature type="compositionally biased region" description="Polar residues" evidence="7">
    <location>
        <begin position="334"/>
        <end position="352"/>
    </location>
</feature>
<dbReference type="GO" id="GO:0000785">
    <property type="term" value="C:chromatin"/>
    <property type="evidence" value="ECO:0007669"/>
    <property type="project" value="TreeGrafter"/>
</dbReference>
<feature type="compositionally biased region" description="Acidic residues" evidence="7">
    <location>
        <begin position="593"/>
        <end position="609"/>
    </location>
</feature>
<dbReference type="FunFam" id="2.60.120.650:FF:000024">
    <property type="entry name" value="Putative jumonji family transcription factor"/>
    <property type="match status" value="1"/>
</dbReference>
<dbReference type="InterPro" id="IPR055500">
    <property type="entry name" value="DUF7072"/>
</dbReference>
<dbReference type="EC" id="1.14.11.66" evidence="2"/>
<keyword evidence="3" id="KW-0479">Metal-binding</keyword>
<evidence type="ECO:0000259" key="8">
    <source>
        <dbReference type="PROSITE" id="PS51183"/>
    </source>
</evidence>
<sequence length="1370" mass="153394">MVWKPTLLPSQLACACDNYSALCCDTREQSTWTVSPLSLPPAFCPLWHYSIISAINMEASMPSLAVATEPSNVSSDAALPEASNLSKHSEPAHALTPPISEDNNTRIDDDASSDLSELDLDMDDEEEVVPDHYWDDGKIPVFKPTMAQFRDFKKYMDQIDKYGMKSGIVKVIPPQEWRDDQPALDELVKTIKIKNPISQEFMGTHGIYTQANIEKQRSYNLPEWKALTEETQYQPPARRGERRRNQGQVARGATARTRNSTRTSTPKDAGTKRKPGRPRKNPLPQKDDEDEDYPSRASQVPPTPTSPVLKSTEPSEHTTPSKPKPKPRGRQPKAGQQKSVSSRRMNNTTETNDIYDEAAFKDFDYHMDDLDEFTPERCAELETAYWKSLTFAQPMYAADMPGSLFKDECDIWNVAKLPNLLDVLGTKVPGVNTAYLYMGMWKATFAWHLEDVDLYSINYIHFGAPKQWYSISQEDARKFEKAMKSIWPNDSKACDQFLRHKTYLISPEILQKQFGIKVNKLVHYEGEFVITYPYGYHSGYNIGYNCAESVNFATEAWLDYGRIAKKCECESDSVWVEVAEIERKLRGEPTPEYYEETDEDDEDEMDLDITTDLPSPPASVAGKPQSQPRKRKRDPKDKDADKKKKRIRILIKGPHREPCVLCPNDPPNEPLLPTDNGQKAHRCCALYTPETWINSEDGVEKIFGVAGINKARLDLKCNFCRSKRGACFQCQAKKCTRAYHATCALAAGVQIDNGPVPTFGEDGTEYFEEGFDLRCRFHRPKRAKRADIDALDALETNKLINNFAKCLKKDDAIQAQYPGGDIFAGMVEENRPGEATVLINMLPSGDQVEVEWKWIVVLDPIDSQRLKPSPNAIPMPEGMSKQSVSIKNRQDGIPILESTFHEDAAYKWAEFRNLQSPPQGYSTSVIKNPDQVRINLNKPDQLYYYLPKKSTEAKGRFTDDPKGQNHVFMGDFMERVKPARPFKPVTASYTGGGYTGGYTMPQIQRPAPVQVQNSERPYMYKPKTPAHPAVGYNVDHRALASQQQFTQQSNPRRASHSTNLYSQPVPPFLQQHSEPARTTQAPLRPFSEGYYSSRTLPAAHPGEYSQYCQQVRRTSGGPVTLQSYQTQPYTSTPQRSQQSAGSPQTGAGYGQPQSANRATLASYSNMFNNNATPVQPSTQDRRDSSGSRPVAQSPTATTARQQWTPPSQVFHQTYRAPSQFPPTTYRPQLTYQTPQEFQQQIGMQARQPSVGDSYGGLGRILRDVASQPTLPPMTNPYNMSTTTAGGAPNGFSIPQTYPSPKAPTASPLSDTQTPRAPSPGMSYRGQATAWGGPPQHPSSHNSSNTLPSLQSMTQGVPFASTASNPPPTQQ</sequence>
<dbReference type="Pfam" id="PF13832">
    <property type="entry name" value="zf-HC5HC2H_2"/>
    <property type="match status" value="1"/>
</dbReference>
<feature type="region of interest" description="Disordered" evidence="7">
    <location>
        <begin position="75"/>
        <end position="111"/>
    </location>
</feature>
<feature type="region of interest" description="Disordered" evidence="7">
    <location>
        <begin position="1042"/>
        <end position="1097"/>
    </location>
</feature>
<dbReference type="InterPro" id="IPR013083">
    <property type="entry name" value="Znf_RING/FYVE/PHD"/>
</dbReference>
<dbReference type="Proteomes" id="UP000304951">
    <property type="component" value="Unassembled WGS sequence"/>
</dbReference>
<evidence type="ECO:0000259" key="10">
    <source>
        <dbReference type="PROSITE" id="PS51805"/>
    </source>
</evidence>
<comment type="catalytic activity">
    <reaction evidence="6">
        <text>N(6),N(6),N(6)-trimethyl-L-lysyl(9)-[histone H3] + 2 2-oxoglutarate + 2 O2 = N(6)-methyl-L-lysyl(9)-[histone H3] + 2 formaldehyde + 2 succinate + 2 CO2</text>
        <dbReference type="Rhea" id="RHEA:60200"/>
        <dbReference type="Rhea" id="RHEA-COMP:15538"/>
        <dbReference type="Rhea" id="RHEA-COMP:15542"/>
        <dbReference type="ChEBI" id="CHEBI:15379"/>
        <dbReference type="ChEBI" id="CHEBI:16526"/>
        <dbReference type="ChEBI" id="CHEBI:16810"/>
        <dbReference type="ChEBI" id="CHEBI:16842"/>
        <dbReference type="ChEBI" id="CHEBI:30031"/>
        <dbReference type="ChEBI" id="CHEBI:61929"/>
        <dbReference type="ChEBI" id="CHEBI:61961"/>
        <dbReference type="EC" id="1.14.11.66"/>
    </reaction>
</comment>
<dbReference type="InterPro" id="IPR001965">
    <property type="entry name" value="Znf_PHD"/>
</dbReference>
<dbReference type="PROSITE" id="PS51183">
    <property type="entry name" value="JMJN"/>
    <property type="match status" value="1"/>
</dbReference>
<dbReference type="GO" id="GO:0140684">
    <property type="term" value="F:histone H3K9me2/H3K9me3 demethylase activity"/>
    <property type="evidence" value="ECO:0007669"/>
    <property type="project" value="UniProtKB-EC"/>
</dbReference>
<name>A0A4S8S605_AURPU</name>
<dbReference type="InterPro" id="IPR003349">
    <property type="entry name" value="JmjN"/>
</dbReference>
<feature type="compositionally biased region" description="Polar residues" evidence="7">
    <location>
        <begin position="1120"/>
        <end position="1153"/>
    </location>
</feature>
<comment type="caution">
    <text evidence="11">The sequence shown here is derived from an EMBL/GenBank/DDBJ whole genome shotgun (WGS) entry which is preliminary data.</text>
</comment>
<dbReference type="SMART" id="SM00249">
    <property type="entry name" value="PHD"/>
    <property type="match status" value="1"/>
</dbReference>
<dbReference type="PANTHER" id="PTHR10694:SF7">
    <property type="entry name" value="[HISTONE H3]-TRIMETHYL-L-LYSINE(9) DEMETHYLASE"/>
    <property type="match status" value="1"/>
</dbReference>
<organism evidence="11 12">
    <name type="scientific">Aureobasidium pullulans</name>
    <name type="common">Black yeast</name>
    <name type="synonym">Pullularia pullulans</name>
    <dbReference type="NCBI Taxonomy" id="5580"/>
    <lineage>
        <taxon>Eukaryota</taxon>
        <taxon>Fungi</taxon>
        <taxon>Dikarya</taxon>
        <taxon>Ascomycota</taxon>
        <taxon>Pezizomycotina</taxon>
        <taxon>Dothideomycetes</taxon>
        <taxon>Dothideomycetidae</taxon>
        <taxon>Dothideales</taxon>
        <taxon>Saccotheciaceae</taxon>
        <taxon>Aureobasidium</taxon>
    </lineage>
</organism>
<accession>A0A4S8S605</accession>
<feature type="domain" description="PHD-type" evidence="10">
    <location>
        <begin position="656"/>
        <end position="779"/>
    </location>
</feature>